<dbReference type="EMBL" id="CADEPM010000016">
    <property type="protein sequence ID" value="CAB3411715.1"/>
    <property type="molecule type" value="Genomic_DNA"/>
</dbReference>
<organism evidence="2 3">
    <name type="scientific">Caenorhabditis bovis</name>
    <dbReference type="NCBI Taxonomy" id="2654633"/>
    <lineage>
        <taxon>Eukaryota</taxon>
        <taxon>Metazoa</taxon>
        <taxon>Ecdysozoa</taxon>
        <taxon>Nematoda</taxon>
        <taxon>Chromadorea</taxon>
        <taxon>Rhabditida</taxon>
        <taxon>Rhabditina</taxon>
        <taxon>Rhabditomorpha</taxon>
        <taxon>Rhabditoidea</taxon>
        <taxon>Rhabditidae</taxon>
        <taxon>Peloderinae</taxon>
        <taxon>Caenorhabditis</taxon>
    </lineage>
</organism>
<protein>
    <submittedName>
        <fullName evidence="2">Uncharacterized protein</fullName>
    </submittedName>
</protein>
<proteinExistence type="predicted"/>
<comment type="caution">
    <text evidence="2">The sequence shown here is derived from an EMBL/GenBank/DDBJ whole genome shotgun (WGS) entry which is preliminary data.</text>
</comment>
<name>A0A8S1F755_9PELO</name>
<gene>
    <name evidence="2" type="ORF">CBOVIS_LOCUS13090</name>
</gene>
<keyword evidence="3" id="KW-1185">Reference proteome</keyword>
<dbReference type="Proteomes" id="UP000494206">
    <property type="component" value="Unassembled WGS sequence"/>
</dbReference>
<dbReference type="AlphaFoldDB" id="A0A8S1F755"/>
<feature type="compositionally biased region" description="Basic and acidic residues" evidence="1">
    <location>
        <begin position="13"/>
        <end position="34"/>
    </location>
</feature>
<reference evidence="2 3" key="1">
    <citation type="submission" date="2020-04" db="EMBL/GenBank/DDBJ databases">
        <authorList>
            <person name="Laetsch R D."/>
            <person name="Stevens L."/>
            <person name="Kumar S."/>
            <person name="Blaxter L. M."/>
        </authorList>
    </citation>
    <scope>NUCLEOTIDE SEQUENCE [LARGE SCALE GENOMIC DNA]</scope>
</reference>
<sequence length="142" mass="16243">MAPSGEAKSNNNADHRRSMFRDQAEHRSRSSSRESLDFGYLEDLRIAMESDDDMEYSATSRNAPSNLETFLDCLIITVRTDYDFTSSAQTNNNVERQSRNYPIRVVEPSNYINAQQIQPSVRAGEPKIEKNKFNIFIGLDIN</sequence>
<evidence type="ECO:0000313" key="3">
    <source>
        <dbReference type="Proteomes" id="UP000494206"/>
    </source>
</evidence>
<feature type="region of interest" description="Disordered" evidence="1">
    <location>
        <begin position="1"/>
        <end position="34"/>
    </location>
</feature>
<evidence type="ECO:0000256" key="1">
    <source>
        <dbReference type="SAM" id="MobiDB-lite"/>
    </source>
</evidence>
<evidence type="ECO:0000313" key="2">
    <source>
        <dbReference type="EMBL" id="CAB3411715.1"/>
    </source>
</evidence>
<accession>A0A8S1F755</accession>